<organism evidence="1">
    <name type="scientific">marine metagenome</name>
    <dbReference type="NCBI Taxonomy" id="408172"/>
    <lineage>
        <taxon>unclassified sequences</taxon>
        <taxon>metagenomes</taxon>
        <taxon>ecological metagenomes</taxon>
    </lineage>
</organism>
<dbReference type="AlphaFoldDB" id="A0A382SF72"/>
<gene>
    <name evidence="1" type="ORF">METZ01_LOCUS360969</name>
</gene>
<feature type="non-terminal residue" evidence="1">
    <location>
        <position position="1"/>
    </location>
</feature>
<dbReference type="EMBL" id="UINC01128392">
    <property type="protein sequence ID" value="SVD08115.1"/>
    <property type="molecule type" value="Genomic_DNA"/>
</dbReference>
<reference evidence="1" key="1">
    <citation type="submission" date="2018-05" db="EMBL/GenBank/DDBJ databases">
        <authorList>
            <person name="Lanie J.A."/>
            <person name="Ng W.-L."/>
            <person name="Kazmierczak K.M."/>
            <person name="Andrzejewski T.M."/>
            <person name="Davidsen T.M."/>
            <person name="Wayne K.J."/>
            <person name="Tettelin H."/>
            <person name="Glass J.I."/>
            <person name="Rusch D."/>
            <person name="Podicherti R."/>
            <person name="Tsui H.-C.T."/>
            <person name="Winkler M.E."/>
        </authorList>
    </citation>
    <scope>NUCLEOTIDE SEQUENCE</scope>
</reference>
<sequence>QSSKVLTSKYSKLFNTIAFVLKLFFFTKF</sequence>
<accession>A0A382SF72</accession>
<protein>
    <submittedName>
        <fullName evidence="1">Uncharacterized protein</fullName>
    </submittedName>
</protein>
<proteinExistence type="predicted"/>
<name>A0A382SF72_9ZZZZ</name>
<evidence type="ECO:0000313" key="1">
    <source>
        <dbReference type="EMBL" id="SVD08115.1"/>
    </source>
</evidence>